<keyword evidence="3" id="KW-1185">Reference proteome</keyword>
<feature type="signal peptide" evidence="1">
    <location>
        <begin position="1"/>
        <end position="22"/>
    </location>
</feature>
<dbReference type="RefSeq" id="WP_344602516.1">
    <property type="nucleotide sequence ID" value="NZ_BAAAHE010000008.1"/>
</dbReference>
<evidence type="ECO:0000256" key="1">
    <source>
        <dbReference type="SAM" id="SignalP"/>
    </source>
</evidence>
<organism evidence="2 3">
    <name type="scientific">Sporichthya brevicatena</name>
    <dbReference type="NCBI Taxonomy" id="171442"/>
    <lineage>
        <taxon>Bacteria</taxon>
        <taxon>Bacillati</taxon>
        <taxon>Actinomycetota</taxon>
        <taxon>Actinomycetes</taxon>
        <taxon>Sporichthyales</taxon>
        <taxon>Sporichthyaceae</taxon>
        <taxon>Sporichthya</taxon>
    </lineage>
</organism>
<accession>A0ABP3RIG2</accession>
<dbReference type="Proteomes" id="UP001500957">
    <property type="component" value="Unassembled WGS sequence"/>
</dbReference>
<name>A0ABP3RIG2_9ACTN</name>
<keyword evidence="1" id="KW-0732">Signal</keyword>
<comment type="caution">
    <text evidence="2">The sequence shown here is derived from an EMBL/GenBank/DDBJ whole genome shotgun (WGS) entry which is preliminary data.</text>
</comment>
<reference evidence="3" key="1">
    <citation type="journal article" date="2019" name="Int. J. Syst. Evol. Microbiol.">
        <title>The Global Catalogue of Microorganisms (GCM) 10K type strain sequencing project: providing services to taxonomists for standard genome sequencing and annotation.</title>
        <authorList>
            <consortium name="The Broad Institute Genomics Platform"/>
            <consortium name="The Broad Institute Genome Sequencing Center for Infectious Disease"/>
            <person name="Wu L."/>
            <person name="Ma J."/>
        </authorList>
    </citation>
    <scope>NUCLEOTIDE SEQUENCE [LARGE SCALE GENOMIC DNA]</scope>
    <source>
        <strain evidence="3">JCM 10671</strain>
    </source>
</reference>
<evidence type="ECO:0000313" key="3">
    <source>
        <dbReference type="Proteomes" id="UP001500957"/>
    </source>
</evidence>
<proteinExistence type="predicted"/>
<gene>
    <name evidence="2" type="ORF">GCM10009547_11300</name>
</gene>
<dbReference type="EMBL" id="BAAAHE010000008">
    <property type="protein sequence ID" value="GAA0611006.1"/>
    <property type="molecule type" value="Genomic_DNA"/>
</dbReference>
<sequence>MLTLASWAVALALTAPTTGISAAETVAFERCPGHEVMIEDGTAEGRHVGIVKARSAKKTITYRVTEAPGTLIRYFCHINNHDTLGQTAILRVV</sequence>
<feature type="chain" id="PRO_5046925463" evidence="1">
    <location>
        <begin position="23"/>
        <end position="93"/>
    </location>
</feature>
<evidence type="ECO:0000313" key="2">
    <source>
        <dbReference type="EMBL" id="GAA0611006.1"/>
    </source>
</evidence>
<protein>
    <submittedName>
        <fullName evidence="2">Uncharacterized protein</fullName>
    </submittedName>
</protein>